<dbReference type="InterPro" id="IPR000281">
    <property type="entry name" value="HTH_RpiR"/>
</dbReference>
<proteinExistence type="predicted"/>
<dbReference type="InterPro" id="IPR046348">
    <property type="entry name" value="SIS_dom_sf"/>
</dbReference>
<dbReference type="InterPro" id="IPR009057">
    <property type="entry name" value="Homeodomain-like_sf"/>
</dbReference>
<protein>
    <submittedName>
        <fullName evidence="2">MurR/RpiR family transcriptional regulator</fullName>
    </submittedName>
</protein>
<evidence type="ECO:0000313" key="2">
    <source>
        <dbReference type="EMBL" id="MCS2609802.1"/>
    </source>
</evidence>
<dbReference type="Pfam" id="PF01418">
    <property type="entry name" value="HTH_6"/>
    <property type="match status" value="1"/>
</dbReference>
<dbReference type="PANTHER" id="PTHR30514:SF18">
    <property type="entry name" value="RPIR-FAMILY TRANSCRIPTIONAL REGULATOR"/>
    <property type="match status" value="1"/>
</dbReference>
<dbReference type="InterPro" id="IPR047640">
    <property type="entry name" value="RpiR-like"/>
</dbReference>
<dbReference type="PANTHER" id="PTHR30514">
    <property type="entry name" value="GLUCOKINASE"/>
    <property type="match status" value="1"/>
</dbReference>
<dbReference type="Gene3D" id="3.40.50.10490">
    <property type="entry name" value="Glucose-6-phosphate isomerase like protein, domain 1"/>
    <property type="match status" value="1"/>
</dbReference>
<organism evidence="2 3">
    <name type="scientific">Halomonas dongshanensis</name>
    <dbReference type="NCBI Taxonomy" id="2890835"/>
    <lineage>
        <taxon>Bacteria</taxon>
        <taxon>Pseudomonadati</taxon>
        <taxon>Pseudomonadota</taxon>
        <taxon>Gammaproteobacteria</taxon>
        <taxon>Oceanospirillales</taxon>
        <taxon>Halomonadaceae</taxon>
        <taxon>Halomonas</taxon>
    </lineage>
</organism>
<name>A0ABT2EGP8_9GAMM</name>
<dbReference type="InterPro" id="IPR036388">
    <property type="entry name" value="WH-like_DNA-bd_sf"/>
</dbReference>
<keyword evidence="3" id="KW-1185">Reference proteome</keyword>
<feature type="domain" description="HTH rpiR-type" evidence="1">
    <location>
        <begin position="8"/>
        <end position="84"/>
    </location>
</feature>
<dbReference type="SUPFAM" id="SSF53697">
    <property type="entry name" value="SIS domain"/>
    <property type="match status" value="1"/>
</dbReference>
<sequence>MPPHAAKPHIGQRITQQYADLSAQEQRVASFILDHFDDLATFSAADLARLTGVSKSTVSRLFKRLGFESFASVKTHARSLRALGVPLVTEGAGGGEERFKRHVARETDNLSRLYAGLSSADFEAVVTALDGARRVTLIGFRNSYPLAMHFRQQLVQVRDDVTLAPQPNQTLAEELVSLQAQDLVVVFGFRRRPQVFERLMALLAQRESRVLLIGDATAGDQARWASWWIECPLDSVSAFDSYASAMSLVCLLTNALLQRRLAQGRARIDAISTLFDALDELALPLP</sequence>
<dbReference type="SUPFAM" id="SSF46689">
    <property type="entry name" value="Homeodomain-like"/>
    <property type="match status" value="1"/>
</dbReference>
<comment type="caution">
    <text evidence="2">The sequence shown here is derived from an EMBL/GenBank/DDBJ whole genome shotgun (WGS) entry which is preliminary data.</text>
</comment>
<dbReference type="Proteomes" id="UP001165542">
    <property type="component" value="Unassembled WGS sequence"/>
</dbReference>
<dbReference type="PROSITE" id="PS51071">
    <property type="entry name" value="HTH_RPIR"/>
    <property type="match status" value="1"/>
</dbReference>
<gene>
    <name evidence="2" type="ORF">LLY24_10785</name>
</gene>
<reference evidence="2" key="1">
    <citation type="submission" date="2021-11" db="EMBL/GenBank/DDBJ databases">
        <title>Halomonas sp., isolated from a coastal aquaculture zone in Dongshan Bay.</title>
        <authorList>
            <person name="Lin W."/>
        </authorList>
    </citation>
    <scope>NUCLEOTIDE SEQUENCE</scope>
    <source>
        <strain evidence="2">Yzlin-01</strain>
    </source>
</reference>
<dbReference type="Gene3D" id="1.10.10.10">
    <property type="entry name" value="Winged helix-like DNA-binding domain superfamily/Winged helix DNA-binding domain"/>
    <property type="match status" value="1"/>
</dbReference>
<evidence type="ECO:0000313" key="3">
    <source>
        <dbReference type="Proteomes" id="UP001165542"/>
    </source>
</evidence>
<dbReference type="EMBL" id="JAJISC010000004">
    <property type="protein sequence ID" value="MCS2609802.1"/>
    <property type="molecule type" value="Genomic_DNA"/>
</dbReference>
<accession>A0ABT2EGP8</accession>
<evidence type="ECO:0000259" key="1">
    <source>
        <dbReference type="PROSITE" id="PS51071"/>
    </source>
</evidence>